<proteinExistence type="predicted"/>
<reference evidence="1" key="1">
    <citation type="journal article" date="2020" name="Nature">
        <title>Giant virus diversity and host interactions through global metagenomics.</title>
        <authorList>
            <person name="Schulz F."/>
            <person name="Roux S."/>
            <person name="Paez-Espino D."/>
            <person name="Jungbluth S."/>
            <person name="Walsh D.A."/>
            <person name="Denef V.J."/>
            <person name="McMahon K.D."/>
            <person name="Konstantinidis K.T."/>
            <person name="Eloe-Fadrosh E.A."/>
            <person name="Kyrpides N.C."/>
            <person name="Woyke T."/>
        </authorList>
    </citation>
    <scope>NUCLEOTIDE SEQUENCE</scope>
    <source>
        <strain evidence="1">GVMAG-S-ERX555965-48</strain>
    </source>
</reference>
<sequence>MDVKVSKKIDSYLREFKLDIAKKINELGLAEAHNINTFINYIYEYENLVISTEDVTRKKRVKNTVPQFERCNAKRCNGEQCTRRRKDNEEYCGTHIKGTPHGILSTDSNSAENYKKVSVWIQEISGISYYIDSNNNVYNMEDIIQNKMNPRVIFKWSKDSTDNYVIIQ</sequence>
<name>A0A6C0AXT9_9ZZZZ</name>
<accession>A0A6C0AXT9</accession>
<evidence type="ECO:0000313" key="1">
    <source>
        <dbReference type="EMBL" id="QHS84293.1"/>
    </source>
</evidence>
<dbReference type="EMBL" id="MN738778">
    <property type="protein sequence ID" value="QHS84293.1"/>
    <property type="molecule type" value="Genomic_DNA"/>
</dbReference>
<organism evidence="1">
    <name type="scientific">viral metagenome</name>
    <dbReference type="NCBI Taxonomy" id="1070528"/>
    <lineage>
        <taxon>unclassified sequences</taxon>
        <taxon>metagenomes</taxon>
        <taxon>organismal metagenomes</taxon>
    </lineage>
</organism>
<protein>
    <submittedName>
        <fullName evidence="1">Uncharacterized protein</fullName>
    </submittedName>
</protein>
<dbReference type="AlphaFoldDB" id="A0A6C0AXT9"/>